<accession>A0A915CUS8</accession>
<dbReference type="WBParaSite" id="jg12840">
    <property type="protein sequence ID" value="jg12840"/>
    <property type="gene ID" value="jg12840"/>
</dbReference>
<dbReference type="AlphaFoldDB" id="A0A915CUS8"/>
<reference evidence="2" key="1">
    <citation type="submission" date="2022-11" db="UniProtKB">
        <authorList>
            <consortium name="WormBaseParasite"/>
        </authorList>
    </citation>
    <scope>IDENTIFICATION</scope>
</reference>
<evidence type="ECO:0000313" key="2">
    <source>
        <dbReference type="WBParaSite" id="jg12840"/>
    </source>
</evidence>
<evidence type="ECO:0000313" key="1">
    <source>
        <dbReference type="Proteomes" id="UP000887574"/>
    </source>
</evidence>
<sequence length="162" mass="18387">MVLNTVEQLDNKAPQYVIEKRFLSTALDIGDMQDTGCNPSKICVEQQHCRQLINYSPLLVNYDGMVAVSRLSSRVAITMKLVNSTTTDIFLLNLDLINFYSLHCILPTDEVDVERWNELISNDTIDSTRMELYSVDISGIDANLTTLSSDKIRGCLWMKLVY</sequence>
<proteinExistence type="predicted"/>
<dbReference type="Proteomes" id="UP000887574">
    <property type="component" value="Unplaced"/>
</dbReference>
<keyword evidence="1" id="KW-1185">Reference proteome</keyword>
<name>A0A915CUS8_9BILA</name>
<organism evidence="1 2">
    <name type="scientific">Ditylenchus dipsaci</name>
    <dbReference type="NCBI Taxonomy" id="166011"/>
    <lineage>
        <taxon>Eukaryota</taxon>
        <taxon>Metazoa</taxon>
        <taxon>Ecdysozoa</taxon>
        <taxon>Nematoda</taxon>
        <taxon>Chromadorea</taxon>
        <taxon>Rhabditida</taxon>
        <taxon>Tylenchina</taxon>
        <taxon>Tylenchomorpha</taxon>
        <taxon>Sphaerularioidea</taxon>
        <taxon>Anguinidae</taxon>
        <taxon>Anguininae</taxon>
        <taxon>Ditylenchus</taxon>
    </lineage>
</organism>
<protein>
    <submittedName>
        <fullName evidence="2">Uncharacterized protein</fullName>
    </submittedName>
</protein>